<comment type="caution">
    <text evidence="1">The sequence shown here is derived from an EMBL/GenBank/DDBJ whole genome shotgun (WGS) entry which is preliminary data.</text>
</comment>
<dbReference type="SUPFAM" id="SSF51735">
    <property type="entry name" value="NAD(P)-binding Rossmann-fold domains"/>
    <property type="match status" value="1"/>
</dbReference>
<dbReference type="EMBL" id="JBHRSJ010000034">
    <property type="protein sequence ID" value="MFC2974230.1"/>
    <property type="molecule type" value="Genomic_DNA"/>
</dbReference>
<dbReference type="InterPro" id="IPR036291">
    <property type="entry name" value="NAD(P)-bd_dom_sf"/>
</dbReference>
<evidence type="ECO:0000313" key="2">
    <source>
        <dbReference type="Proteomes" id="UP001595457"/>
    </source>
</evidence>
<sequence>MNNHHSALIGCTGFVGSTLQKQTRFASLYRSTNIGQIDGKTFDTVVCAGAPAQKWLANREPEADRANIEGLIGHLRTVECRTFILISTVDVFRSPVEVYEDSPVEESGLPPYGLHRRLLERFVQSRFPDHLIVRLPGLVGAGLRKNVLFDLLNEHNLEAIESRSVYQFYPMVRLWADIQTALHAGLRLVHLTAEPLSVARVCRHGFGRRFDQTLRGAPARYDMRTRHGEVFASGGHYLYNSRQIIQAIRAYVRTEPVARRAAGARA</sequence>
<gene>
    <name evidence="1" type="ORF">ACFOJE_18710</name>
</gene>
<keyword evidence="2" id="KW-1185">Reference proteome</keyword>
<dbReference type="RefSeq" id="WP_377816275.1">
    <property type="nucleotide sequence ID" value="NZ_JBHRSJ010000034.1"/>
</dbReference>
<protein>
    <submittedName>
        <fullName evidence="1">Pyridine nucleotide transhydrogenase</fullName>
    </submittedName>
</protein>
<organism evidence="1 2">
    <name type="scientific">Azotobacter bryophylli</name>
    <dbReference type="NCBI Taxonomy" id="1986537"/>
    <lineage>
        <taxon>Bacteria</taxon>
        <taxon>Pseudomonadati</taxon>
        <taxon>Pseudomonadota</taxon>
        <taxon>Gammaproteobacteria</taxon>
        <taxon>Pseudomonadales</taxon>
        <taxon>Pseudomonadaceae</taxon>
        <taxon>Azotobacter</taxon>
    </lineage>
</organism>
<accession>A0ABV7AZJ5</accession>
<dbReference type="Gene3D" id="3.40.50.720">
    <property type="entry name" value="NAD(P)-binding Rossmann-like Domain"/>
    <property type="match status" value="1"/>
</dbReference>
<dbReference type="Proteomes" id="UP001595457">
    <property type="component" value="Unassembled WGS sequence"/>
</dbReference>
<name>A0ABV7AZJ5_9GAMM</name>
<proteinExistence type="predicted"/>
<evidence type="ECO:0000313" key="1">
    <source>
        <dbReference type="EMBL" id="MFC2974230.1"/>
    </source>
</evidence>
<reference evidence="2" key="1">
    <citation type="journal article" date="2019" name="Int. J. Syst. Evol. Microbiol.">
        <title>The Global Catalogue of Microorganisms (GCM) 10K type strain sequencing project: providing services to taxonomists for standard genome sequencing and annotation.</title>
        <authorList>
            <consortium name="The Broad Institute Genomics Platform"/>
            <consortium name="The Broad Institute Genome Sequencing Center for Infectious Disease"/>
            <person name="Wu L."/>
            <person name="Ma J."/>
        </authorList>
    </citation>
    <scope>NUCLEOTIDE SEQUENCE [LARGE SCALE GENOMIC DNA]</scope>
    <source>
        <strain evidence="2">KCTC 62195</strain>
    </source>
</reference>